<feature type="transmembrane region" description="Helical" evidence="1">
    <location>
        <begin position="113"/>
        <end position="146"/>
    </location>
</feature>
<feature type="transmembrane region" description="Helical" evidence="1">
    <location>
        <begin position="55"/>
        <end position="77"/>
    </location>
</feature>
<feature type="transmembrane region" description="Helical" evidence="1">
    <location>
        <begin position="283"/>
        <end position="300"/>
    </location>
</feature>
<gene>
    <name evidence="2" type="ORF">MNBD_BACTEROID06-924</name>
</gene>
<keyword evidence="1" id="KW-0472">Membrane</keyword>
<keyword evidence="1" id="KW-1133">Transmembrane helix</keyword>
<organism evidence="2">
    <name type="scientific">hydrothermal vent metagenome</name>
    <dbReference type="NCBI Taxonomy" id="652676"/>
    <lineage>
        <taxon>unclassified sequences</taxon>
        <taxon>metagenomes</taxon>
        <taxon>ecological metagenomes</taxon>
    </lineage>
</organism>
<evidence type="ECO:0000256" key="1">
    <source>
        <dbReference type="SAM" id="Phobius"/>
    </source>
</evidence>
<reference evidence="2" key="1">
    <citation type="submission" date="2018-06" db="EMBL/GenBank/DDBJ databases">
        <authorList>
            <person name="Zhirakovskaya E."/>
        </authorList>
    </citation>
    <scope>NUCLEOTIDE SEQUENCE</scope>
</reference>
<protein>
    <recommendedName>
        <fullName evidence="3">Glycosyltransferase RgtA/B/C/D-like domain-containing protein</fullName>
    </recommendedName>
</protein>
<dbReference type="EMBL" id="UOES01000087">
    <property type="protein sequence ID" value="VAW26340.1"/>
    <property type="molecule type" value="Genomic_DNA"/>
</dbReference>
<feature type="transmembrane region" description="Helical" evidence="1">
    <location>
        <begin position="306"/>
        <end position="324"/>
    </location>
</feature>
<proteinExistence type="predicted"/>
<feature type="transmembrane region" description="Helical" evidence="1">
    <location>
        <begin position="83"/>
        <end position="101"/>
    </location>
</feature>
<feature type="transmembrane region" description="Helical" evidence="1">
    <location>
        <begin position="12"/>
        <end position="34"/>
    </location>
</feature>
<feature type="transmembrane region" description="Helical" evidence="1">
    <location>
        <begin position="331"/>
        <end position="351"/>
    </location>
</feature>
<dbReference type="AlphaFoldDB" id="A0A3B0UB90"/>
<feature type="transmembrane region" description="Helical" evidence="1">
    <location>
        <begin position="243"/>
        <end position="271"/>
    </location>
</feature>
<feature type="transmembrane region" description="Helical" evidence="1">
    <location>
        <begin position="202"/>
        <end position="223"/>
    </location>
</feature>
<accession>A0A3B0UB90</accession>
<feature type="transmembrane region" description="Helical" evidence="1">
    <location>
        <begin position="166"/>
        <end position="195"/>
    </location>
</feature>
<keyword evidence="1" id="KW-0812">Transmembrane</keyword>
<evidence type="ECO:0000313" key="2">
    <source>
        <dbReference type="EMBL" id="VAW26340.1"/>
    </source>
</evidence>
<evidence type="ECO:0008006" key="3">
    <source>
        <dbReference type="Google" id="ProtNLM"/>
    </source>
</evidence>
<name>A0A3B0UB90_9ZZZZ</name>
<sequence>MLSYFKLNDPFRLVPLFVLVFLLKLPTFLSPVAYPDVYHWFTIGEAMQANNSMYIDIWDGLAPFSATIYMVITWLFARSILSLMLLGALLTFFQAIIINNFSIQAKLFENNTYLPSLVYILITSSHPAFFTLSPSLMGLTFILLGLGKLLSHVEFRAKQDLHIILIGLYFGFAPLFYLPFVIIIPIGLVLLALFSNTVLRRYLLLIITSITPLIIAFFYYWLINDHPVYFIRNFLLIGYYDSYYLPVTWANGSIILGFGAFFMIIGVLSFGKQRRLTNYQYRIAQLFFVLGALLLFILLLEKPTTQYSLVIFIPVIVIFIVHLISLVRNIFFSSLLASLLFLGPPLLLWLISHQYITDTSTTPDTPKIANYKTIVKNKNIMVLGSAKDLYNEARLAGPFYDWGLSKSFFYKLDYYDNLVFLKAHFDKSRPEIIIDLENNWPSISKRLPSISKQYHQIKPNVWVLIK</sequence>